<dbReference type="Proteomes" id="UP001174909">
    <property type="component" value="Unassembled WGS sequence"/>
</dbReference>
<dbReference type="Pfam" id="PF00071">
    <property type="entry name" value="Ras"/>
    <property type="match status" value="1"/>
</dbReference>
<feature type="coiled-coil region" evidence="4">
    <location>
        <begin position="217"/>
        <end position="293"/>
    </location>
</feature>
<evidence type="ECO:0000313" key="8">
    <source>
        <dbReference type="Proteomes" id="UP001174909"/>
    </source>
</evidence>
<accession>A0AA35WLS8</accession>
<dbReference type="InterPro" id="IPR051681">
    <property type="entry name" value="Ser/Thr_Kinases-Pseudokinases"/>
</dbReference>
<keyword evidence="7" id="KW-0418">Kinase</keyword>
<evidence type="ECO:0000256" key="5">
    <source>
        <dbReference type="SAM" id="MobiDB-lite"/>
    </source>
</evidence>
<dbReference type="InterPro" id="IPR001806">
    <property type="entry name" value="Small_GTPase"/>
</dbReference>
<proteinExistence type="predicted"/>
<dbReference type="GO" id="GO:0097527">
    <property type="term" value="P:necroptotic signaling pathway"/>
    <property type="evidence" value="ECO:0007669"/>
    <property type="project" value="TreeGrafter"/>
</dbReference>
<feature type="domain" description="Protein kinase" evidence="6">
    <location>
        <begin position="407"/>
        <end position="660"/>
    </location>
</feature>
<evidence type="ECO:0000256" key="2">
    <source>
        <dbReference type="ARBA" id="ARBA00022840"/>
    </source>
</evidence>
<dbReference type="InterPro" id="IPR017441">
    <property type="entry name" value="Protein_kinase_ATP_BS"/>
</dbReference>
<dbReference type="SMART" id="SM00175">
    <property type="entry name" value="RAB"/>
    <property type="match status" value="1"/>
</dbReference>
<dbReference type="SUPFAM" id="SSF52540">
    <property type="entry name" value="P-loop containing nucleoside triphosphate hydrolases"/>
    <property type="match status" value="1"/>
</dbReference>
<dbReference type="PANTHER" id="PTHR44329">
    <property type="entry name" value="SERINE/THREONINE-PROTEIN KINASE TNNI3K-RELATED"/>
    <property type="match status" value="1"/>
</dbReference>
<evidence type="ECO:0000256" key="3">
    <source>
        <dbReference type="PROSITE-ProRule" id="PRU10141"/>
    </source>
</evidence>
<keyword evidence="1 3" id="KW-0547">Nucleotide-binding</keyword>
<feature type="compositionally biased region" description="Polar residues" evidence="5">
    <location>
        <begin position="188"/>
        <end position="202"/>
    </location>
</feature>
<dbReference type="GO" id="GO:0005524">
    <property type="term" value="F:ATP binding"/>
    <property type="evidence" value="ECO:0007669"/>
    <property type="project" value="UniProtKB-UniRule"/>
</dbReference>
<reference evidence="7" key="1">
    <citation type="submission" date="2023-03" db="EMBL/GenBank/DDBJ databases">
        <authorList>
            <person name="Steffen K."/>
            <person name="Cardenas P."/>
        </authorList>
    </citation>
    <scope>NUCLEOTIDE SEQUENCE</scope>
</reference>
<dbReference type="Gene3D" id="3.30.200.20">
    <property type="entry name" value="Phosphorylase Kinase, domain 1"/>
    <property type="match status" value="1"/>
</dbReference>
<dbReference type="InterPro" id="IPR011009">
    <property type="entry name" value="Kinase-like_dom_sf"/>
</dbReference>
<dbReference type="Gene3D" id="3.40.50.300">
    <property type="entry name" value="P-loop containing nucleotide triphosphate hydrolases"/>
    <property type="match status" value="1"/>
</dbReference>
<evidence type="ECO:0000259" key="6">
    <source>
        <dbReference type="PROSITE" id="PS50011"/>
    </source>
</evidence>
<organism evidence="7 8">
    <name type="scientific">Geodia barretti</name>
    <name type="common">Barrett's horny sponge</name>
    <dbReference type="NCBI Taxonomy" id="519541"/>
    <lineage>
        <taxon>Eukaryota</taxon>
        <taxon>Metazoa</taxon>
        <taxon>Porifera</taxon>
        <taxon>Demospongiae</taxon>
        <taxon>Heteroscleromorpha</taxon>
        <taxon>Tetractinellida</taxon>
        <taxon>Astrophorina</taxon>
        <taxon>Geodiidae</taxon>
        <taxon>Geodia</taxon>
    </lineage>
</organism>
<dbReference type="AlphaFoldDB" id="A0AA35WLS8"/>
<keyword evidence="4" id="KW-0175">Coiled coil</keyword>
<dbReference type="Gene3D" id="1.10.287.1490">
    <property type="match status" value="1"/>
</dbReference>
<evidence type="ECO:0000256" key="4">
    <source>
        <dbReference type="SAM" id="Coils"/>
    </source>
</evidence>
<evidence type="ECO:0000256" key="1">
    <source>
        <dbReference type="ARBA" id="ARBA00022741"/>
    </source>
</evidence>
<dbReference type="PROSITE" id="PS00107">
    <property type="entry name" value="PROTEIN_KINASE_ATP"/>
    <property type="match status" value="1"/>
</dbReference>
<feature type="coiled-coil region" evidence="4">
    <location>
        <begin position="361"/>
        <end position="388"/>
    </location>
</feature>
<dbReference type="Gene3D" id="1.10.510.10">
    <property type="entry name" value="Transferase(Phosphotransferase) domain 1"/>
    <property type="match status" value="1"/>
</dbReference>
<protein>
    <submittedName>
        <fullName evidence="7">Probable serine/threonine-protein kinase DDB_G0271682</fullName>
    </submittedName>
</protein>
<dbReference type="PANTHER" id="PTHR44329:SF298">
    <property type="entry name" value="MIXED LINEAGE KINASE DOMAIN-LIKE PROTEIN"/>
    <property type="match status" value="1"/>
</dbReference>
<evidence type="ECO:0000313" key="7">
    <source>
        <dbReference type="EMBL" id="CAI8021611.1"/>
    </source>
</evidence>
<dbReference type="GO" id="GO:0005525">
    <property type="term" value="F:GTP binding"/>
    <property type="evidence" value="ECO:0007669"/>
    <property type="project" value="InterPro"/>
</dbReference>
<dbReference type="GO" id="GO:0003924">
    <property type="term" value="F:GTPase activity"/>
    <property type="evidence" value="ECO:0007669"/>
    <property type="project" value="InterPro"/>
</dbReference>
<gene>
    <name evidence="7" type="ORF">GBAR_LOCUS12801</name>
</gene>
<dbReference type="Pfam" id="PF00069">
    <property type="entry name" value="Pkinase"/>
    <property type="match status" value="1"/>
</dbReference>
<name>A0AA35WLS8_GEOBA</name>
<keyword evidence="2 3" id="KW-0067">ATP-binding</keyword>
<keyword evidence="8" id="KW-1185">Reference proteome</keyword>
<dbReference type="InterPro" id="IPR027417">
    <property type="entry name" value="P-loop_NTPase"/>
</dbReference>
<comment type="caution">
    <text evidence="7">The sequence shown here is derived from an EMBL/GenBank/DDBJ whole genome shotgun (WGS) entry which is preliminary data.</text>
</comment>
<dbReference type="GO" id="GO:0004672">
    <property type="term" value="F:protein kinase activity"/>
    <property type="evidence" value="ECO:0007669"/>
    <property type="project" value="InterPro"/>
</dbReference>
<feature type="binding site" evidence="3">
    <location>
        <position position="434"/>
    </location>
    <ligand>
        <name>ATP</name>
        <dbReference type="ChEBI" id="CHEBI:30616"/>
    </ligand>
</feature>
<dbReference type="InterPro" id="IPR000719">
    <property type="entry name" value="Prot_kinase_dom"/>
</dbReference>
<dbReference type="EMBL" id="CASHTH010001909">
    <property type="protein sequence ID" value="CAI8021611.1"/>
    <property type="molecule type" value="Genomic_DNA"/>
</dbReference>
<sequence>MLALKVMLLHIGEKDMANANIIRQMRSIGSSTLPRDATDDDILIPETNLLVHISDATMNVGEAEKPVISAKPGCGAGAILIYDTTREHSLDKCCDWIDAFRNYACSEAVILLLADRSHETFSTKRKVSKEEGETLAKIFGVLHKEVDSRNPESAQEALGRITFCIYKKVLRDVLGNGPNQGVRPVIQSPPSGRQANSCANSTDPPANSFLGGNGEEVAVLESQLSAVRREAERLKAKETTLRQQEQLLHRENSELTQHLASAKREIQTLNSEKTALQREQHSLKQQLTQRENEVWRLNGEISSLQQSLRQLGSQCFSLEQEKLGLSRALESQTQESADVQWRLQQQLTLKEEALGNEVRDHSETRAALRHAQLAVDEAREENRRLRESQRPAEVDDHWRVSRDEVVILNEGMLGTGAWGYVAKGEFRGKRVAVKCLHMEIVASQTLQRVHREIHTMASIRHPNIVLFVAAVLDSEGQPLIVSELLDTNLRSAYQNHQLNGTGTKVEILHGVSCALNYLHKLREPIIHRDVSSPNVLLRAARNDKWTPKLSDFGSANLARCSQTLGEGAIIYSAPETFPPSLQSPKSLPQTTKIDVYSFGVLMGELLTEQLPNPTTLHLTVETVGAEWPDLHTLIVSCTKPDPLLRPDMDTVISTYLSPLLI</sequence>
<dbReference type="PROSITE" id="PS50011">
    <property type="entry name" value="PROTEIN_KINASE_DOM"/>
    <property type="match status" value="1"/>
</dbReference>
<dbReference type="SUPFAM" id="SSF56112">
    <property type="entry name" value="Protein kinase-like (PK-like)"/>
    <property type="match status" value="1"/>
</dbReference>
<keyword evidence="7" id="KW-0808">Transferase</keyword>
<feature type="region of interest" description="Disordered" evidence="5">
    <location>
        <begin position="180"/>
        <end position="202"/>
    </location>
</feature>